<reference evidence="4 5" key="1">
    <citation type="submission" date="2023-08" db="EMBL/GenBank/DDBJ databases">
        <title>genomic of G39.</title>
        <authorList>
            <person name="Wang Y."/>
        </authorList>
    </citation>
    <scope>NUCLEOTIDE SEQUENCE [LARGE SCALE GENOMIC DNA]</scope>
    <source>
        <strain evidence="4 5">G39</strain>
    </source>
</reference>
<evidence type="ECO:0000313" key="5">
    <source>
        <dbReference type="Proteomes" id="UP001240639"/>
    </source>
</evidence>
<evidence type="ECO:0000256" key="2">
    <source>
        <dbReference type="SAM" id="SignalP"/>
    </source>
</evidence>
<feature type="signal peptide" evidence="2">
    <location>
        <begin position="1"/>
        <end position="17"/>
    </location>
</feature>
<comment type="caution">
    <text evidence="4">The sequence shown here is derived from an EMBL/GenBank/DDBJ whole genome shotgun (WGS) entry which is preliminary data.</text>
</comment>
<evidence type="ECO:0000259" key="3">
    <source>
        <dbReference type="Pfam" id="PF07589"/>
    </source>
</evidence>
<evidence type="ECO:0000313" key="4">
    <source>
        <dbReference type="EMBL" id="MDP4575187.1"/>
    </source>
</evidence>
<feature type="compositionally biased region" description="Low complexity" evidence="1">
    <location>
        <begin position="186"/>
        <end position="203"/>
    </location>
</feature>
<keyword evidence="2" id="KW-0732">Signal</keyword>
<organism evidence="4 5">
    <name type="scientific">Qipengyuania profundimaris</name>
    <dbReference type="NCBI Taxonomy" id="3067652"/>
    <lineage>
        <taxon>Bacteria</taxon>
        <taxon>Pseudomonadati</taxon>
        <taxon>Pseudomonadota</taxon>
        <taxon>Alphaproteobacteria</taxon>
        <taxon>Sphingomonadales</taxon>
        <taxon>Erythrobacteraceae</taxon>
        <taxon>Qipengyuania</taxon>
    </lineage>
</organism>
<accession>A0ABT9HPY4</accession>
<name>A0ABT9HPY4_9SPHN</name>
<feature type="domain" description="Ice-binding protein C-terminal" evidence="3">
    <location>
        <begin position="204"/>
        <end position="228"/>
    </location>
</feature>
<proteinExistence type="predicted"/>
<dbReference type="Pfam" id="PF07589">
    <property type="entry name" value="PEP-CTERM"/>
    <property type="match status" value="1"/>
</dbReference>
<dbReference type="InterPro" id="IPR013424">
    <property type="entry name" value="Ice-binding_C"/>
</dbReference>
<dbReference type="NCBIfam" id="TIGR02595">
    <property type="entry name" value="PEP_CTERM"/>
    <property type="match status" value="1"/>
</dbReference>
<gene>
    <name evidence="4" type="ORF">Q9K02_08580</name>
</gene>
<keyword evidence="5" id="KW-1185">Reference proteome</keyword>
<feature type="chain" id="PRO_5045645355" evidence="2">
    <location>
        <begin position="18"/>
        <end position="241"/>
    </location>
</feature>
<sequence length="241" mass="24293">MKRLFLKALAIVGVATAAPAAAEPILLDAGSVGESFTITFDGFVDGGPSIDGLGSELTLTLTGIENGVYTFDYTMTNTGADGDGIGSRVSGFAFNTDPDIDSATSTGAYRYTNTDSNYPNGIGTVDVCFQARRTGSCAGGGSGGVFDGDSGSGTLSLDFGGTAPASLTLDDFFVRYQSVTGVDGVGSASGRQTSTSGGTTSGTDVPEPGMMLLFGLAVLGLAIGTRRRRPLAAAPVRLAYA</sequence>
<dbReference type="NCBIfam" id="NF033947">
    <property type="entry name" value="PEP-cistern"/>
    <property type="match status" value="1"/>
</dbReference>
<dbReference type="EMBL" id="JAVAIM010000001">
    <property type="protein sequence ID" value="MDP4575187.1"/>
    <property type="molecule type" value="Genomic_DNA"/>
</dbReference>
<protein>
    <submittedName>
        <fullName evidence="4">Cistern family PEP-CTERM protein</fullName>
    </submittedName>
</protein>
<feature type="region of interest" description="Disordered" evidence="1">
    <location>
        <begin position="184"/>
        <end position="206"/>
    </location>
</feature>
<dbReference type="Proteomes" id="UP001240639">
    <property type="component" value="Unassembled WGS sequence"/>
</dbReference>
<evidence type="ECO:0000256" key="1">
    <source>
        <dbReference type="SAM" id="MobiDB-lite"/>
    </source>
</evidence>